<evidence type="ECO:0000256" key="8">
    <source>
        <dbReference type="ARBA" id="ARBA00023136"/>
    </source>
</evidence>
<evidence type="ECO:0000256" key="3">
    <source>
        <dbReference type="ARBA" id="ARBA00022519"/>
    </source>
</evidence>
<evidence type="ECO:0000256" key="5">
    <source>
        <dbReference type="ARBA" id="ARBA00022723"/>
    </source>
</evidence>
<proteinExistence type="inferred from homology"/>
<keyword evidence="6 10" id="KW-0378">Hydrolase</keyword>
<dbReference type="PANTHER" id="PTHR34990:SF1">
    <property type="entry name" value="UDP-2,3-DIACYLGLUCOSAMINE HYDROLASE"/>
    <property type="match status" value="1"/>
</dbReference>
<feature type="binding site" evidence="10">
    <location>
        <position position="9"/>
    </location>
    <ligand>
        <name>Mn(2+)</name>
        <dbReference type="ChEBI" id="CHEBI:29035"/>
        <label>1</label>
    </ligand>
</feature>
<dbReference type="NCBIfam" id="TIGR01854">
    <property type="entry name" value="lipid_A_lpxH"/>
    <property type="match status" value="1"/>
</dbReference>
<comment type="caution">
    <text evidence="12">The sequence shown here is derived from an EMBL/GenBank/DDBJ whole genome shotgun (WGS) entry which is preliminary data.</text>
</comment>
<keyword evidence="7 10" id="KW-0443">Lipid metabolism</keyword>
<feature type="binding site" evidence="10">
    <location>
        <position position="160"/>
    </location>
    <ligand>
        <name>substrate</name>
    </ligand>
</feature>
<feature type="binding site" evidence="10">
    <location>
        <position position="122"/>
    </location>
    <ligand>
        <name>substrate</name>
    </ligand>
</feature>
<comment type="subcellular location">
    <subcellularLocation>
        <location evidence="10">Cell inner membrane</location>
        <topology evidence="10">Peripheral membrane protein</topology>
        <orientation evidence="10">Cytoplasmic side</orientation>
    </subcellularLocation>
</comment>
<gene>
    <name evidence="10" type="primary">lpxH</name>
    <name evidence="12" type="ORF">VVD49_20125</name>
</gene>
<keyword evidence="13" id="KW-1185">Reference proteome</keyword>
<reference evidence="12 13" key="1">
    <citation type="submission" date="2024-01" db="EMBL/GenBank/DDBJ databases">
        <title>Uliginosibacterium soil sp. nov.</title>
        <authorList>
            <person name="Lv Y."/>
        </authorList>
    </citation>
    <scope>NUCLEOTIDE SEQUENCE [LARGE SCALE GENOMIC DNA]</scope>
    <source>
        <strain evidence="12 13">H3</strain>
    </source>
</reference>
<keyword evidence="9 10" id="KW-0464">Manganese</keyword>
<feature type="binding site" evidence="10">
    <location>
        <position position="40"/>
    </location>
    <ligand>
        <name>Mn(2+)</name>
        <dbReference type="ChEBI" id="CHEBI:29035"/>
        <label>2</label>
    </ligand>
</feature>
<dbReference type="HAMAP" id="MF_00575">
    <property type="entry name" value="LpxH"/>
    <property type="match status" value="1"/>
</dbReference>
<evidence type="ECO:0000256" key="7">
    <source>
        <dbReference type="ARBA" id="ARBA00023098"/>
    </source>
</evidence>
<dbReference type="GO" id="GO:0016787">
    <property type="term" value="F:hydrolase activity"/>
    <property type="evidence" value="ECO:0007669"/>
    <property type="project" value="UniProtKB-KW"/>
</dbReference>
<name>A0ABU6K8N0_9RHOO</name>
<keyword evidence="3 10" id="KW-0997">Cell inner membrane</keyword>
<accession>A0ABU6K8N0</accession>
<feature type="binding site" evidence="10">
    <location>
        <position position="7"/>
    </location>
    <ligand>
        <name>Mn(2+)</name>
        <dbReference type="ChEBI" id="CHEBI:29035"/>
        <label>1</label>
    </ligand>
</feature>
<evidence type="ECO:0000313" key="13">
    <source>
        <dbReference type="Proteomes" id="UP001331561"/>
    </source>
</evidence>
<evidence type="ECO:0000256" key="4">
    <source>
        <dbReference type="ARBA" id="ARBA00022556"/>
    </source>
</evidence>
<dbReference type="PANTHER" id="PTHR34990">
    <property type="entry name" value="UDP-2,3-DIACYLGLUCOSAMINE HYDROLASE-RELATED"/>
    <property type="match status" value="1"/>
</dbReference>
<sequence length="239" mass="26719">MIHFISDLHLNEDEPATAQAFLDFLAGPARASDALWILGDLFNYWAGDDELETPFNARIAQALAALRANGTKIYLLVGNRDFLLGKRFAERAGLEIVAEPARLDLGGHTTLLVHGDAQCTDDIAYQKFRKRVRSALWQKIFLTLPLSVRHKIARGLRSKSKSSKQVKDMRIMDVNADAIAESFRANAAEWMIHGHTHRPATHTMLVEGVECVRYVLPDWHGKACGLLWDGSALTRFGQD</sequence>
<evidence type="ECO:0000259" key="11">
    <source>
        <dbReference type="Pfam" id="PF00149"/>
    </source>
</evidence>
<evidence type="ECO:0000313" key="12">
    <source>
        <dbReference type="EMBL" id="MEC5388051.1"/>
    </source>
</evidence>
<comment type="similarity">
    <text evidence="10">Belongs to the LpxH family.</text>
</comment>
<dbReference type="InterPro" id="IPR029052">
    <property type="entry name" value="Metallo-depent_PP-like"/>
</dbReference>
<evidence type="ECO:0000256" key="2">
    <source>
        <dbReference type="ARBA" id="ARBA00022516"/>
    </source>
</evidence>
<dbReference type="CDD" id="cd07398">
    <property type="entry name" value="MPP_YbbF-LpxH"/>
    <property type="match status" value="1"/>
</dbReference>
<dbReference type="RefSeq" id="WP_327601022.1">
    <property type="nucleotide sequence ID" value="NZ_JAYXHS010000004.1"/>
</dbReference>
<keyword evidence="5 10" id="KW-0479">Metal-binding</keyword>
<feature type="binding site" evidence="10">
    <location>
        <position position="197"/>
    </location>
    <ligand>
        <name>Mn(2+)</name>
        <dbReference type="ChEBI" id="CHEBI:29035"/>
        <label>1</label>
    </ligand>
</feature>
<evidence type="ECO:0000256" key="9">
    <source>
        <dbReference type="ARBA" id="ARBA00023211"/>
    </source>
</evidence>
<feature type="binding site" evidence="10">
    <location>
        <position position="79"/>
    </location>
    <ligand>
        <name>Mn(2+)</name>
        <dbReference type="ChEBI" id="CHEBI:29035"/>
        <label>2</label>
    </ligand>
</feature>
<dbReference type="SUPFAM" id="SSF56300">
    <property type="entry name" value="Metallo-dependent phosphatases"/>
    <property type="match status" value="1"/>
</dbReference>
<dbReference type="EC" id="3.6.1.54" evidence="10"/>
<protein>
    <recommendedName>
        <fullName evidence="10">UDP-2,3-diacylglucosamine hydrolase</fullName>
        <ecNumber evidence="10">3.6.1.54</ecNumber>
    </recommendedName>
    <alternativeName>
        <fullName evidence="10">UDP-2,3-diacylglucosamine diphosphatase</fullName>
    </alternativeName>
</protein>
<feature type="binding site" evidence="10">
    <location>
        <position position="164"/>
    </location>
    <ligand>
        <name>substrate</name>
    </ligand>
</feature>
<dbReference type="Gene3D" id="3.60.21.10">
    <property type="match status" value="1"/>
</dbReference>
<comment type="cofactor">
    <cofactor evidence="10">
        <name>Mn(2+)</name>
        <dbReference type="ChEBI" id="CHEBI:29035"/>
    </cofactor>
    <text evidence="10">Binds 2 Mn(2+) ions per subunit in a binuclear metal center.</text>
</comment>
<organism evidence="12 13">
    <name type="scientific">Uliginosibacterium silvisoli</name>
    <dbReference type="NCBI Taxonomy" id="3114758"/>
    <lineage>
        <taxon>Bacteria</taxon>
        <taxon>Pseudomonadati</taxon>
        <taxon>Pseudomonadota</taxon>
        <taxon>Betaproteobacteria</taxon>
        <taxon>Rhodocyclales</taxon>
        <taxon>Zoogloeaceae</taxon>
        <taxon>Uliginosibacterium</taxon>
    </lineage>
</organism>
<dbReference type="NCBIfam" id="NF003743">
    <property type="entry name" value="PRK05340.1"/>
    <property type="match status" value="1"/>
</dbReference>
<dbReference type="InterPro" id="IPR043461">
    <property type="entry name" value="LpxH-like"/>
</dbReference>
<dbReference type="InterPro" id="IPR004843">
    <property type="entry name" value="Calcineurin-like_PHP"/>
</dbReference>
<dbReference type="Proteomes" id="UP001331561">
    <property type="component" value="Unassembled WGS sequence"/>
</dbReference>
<keyword evidence="1 10" id="KW-1003">Cell membrane</keyword>
<dbReference type="Pfam" id="PF00149">
    <property type="entry name" value="Metallophos"/>
    <property type="match status" value="1"/>
</dbReference>
<evidence type="ECO:0000256" key="6">
    <source>
        <dbReference type="ARBA" id="ARBA00022801"/>
    </source>
</evidence>
<keyword evidence="2 10" id="KW-0444">Lipid biosynthesis</keyword>
<feature type="binding site" evidence="10">
    <location>
        <position position="195"/>
    </location>
    <ligand>
        <name>Mn(2+)</name>
        <dbReference type="ChEBI" id="CHEBI:29035"/>
        <label>2</label>
    </ligand>
</feature>
<feature type="domain" description="Calcineurin-like phosphoesterase" evidence="11">
    <location>
        <begin position="2"/>
        <end position="199"/>
    </location>
</feature>
<feature type="binding site" evidence="10">
    <location>
        <position position="167"/>
    </location>
    <ligand>
        <name>substrate</name>
    </ligand>
</feature>
<evidence type="ECO:0000256" key="1">
    <source>
        <dbReference type="ARBA" id="ARBA00022475"/>
    </source>
</evidence>
<comment type="function">
    <text evidence="10">Hydrolyzes the pyrophosphate bond of UDP-2,3-diacylglucosamine to yield 2,3-diacylglucosamine 1-phosphate (lipid X) and UMP by catalyzing the attack of water at the alpha-P atom. Involved in the biosynthesis of lipid A, a phosphorylated glycolipid that anchors the lipopolysaccharide to the outer membrane of the cell.</text>
</comment>
<feature type="binding site" evidence="10">
    <location>
        <position position="195"/>
    </location>
    <ligand>
        <name>substrate</name>
    </ligand>
</feature>
<feature type="binding site" evidence="10">
    <location>
        <position position="40"/>
    </location>
    <ligand>
        <name>Mn(2+)</name>
        <dbReference type="ChEBI" id="CHEBI:29035"/>
        <label>1</label>
    </ligand>
</feature>
<keyword evidence="8 10" id="KW-0472">Membrane</keyword>
<comment type="pathway">
    <text evidence="10">Glycolipid biosynthesis; lipid IV(A) biosynthesis; lipid IV(A) from (3R)-3-hydroxytetradecanoyl-[acyl-carrier-protein] and UDP-N-acetyl-alpha-D-glucosamine: step 4/6.</text>
</comment>
<dbReference type="InterPro" id="IPR010138">
    <property type="entry name" value="UDP-diacylglucosamine_Hdrlase"/>
</dbReference>
<dbReference type="EMBL" id="JAYXHS010000004">
    <property type="protein sequence ID" value="MEC5388051.1"/>
    <property type="molecule type" value="Genomic_DNA"/>
</dbReference>
<evidence type="ECO:0000256" key="10">
    <source>
        <dbReference type="HAMAP-Rule" id="MF_00575"/>
    </source>
</evidence>
<feature type="binding site" evidence="10">
    <location>
        <begin position="79"/>
        <end position="80"/>
    </location>
    <ligand>
        <name>substrate</name>
    </ligand>
</feature>
<comment type="catalytic activity">
    <reaction evidence="10">
        <text>UDP-2-N,3-O-bis[(3R)-3-hydroxytetradecanoyl]-alpha-D-glucosamine + H2O = 2-N,3-O-bis[(3R)-3-hydroxytetradecanoyl]-alpha-D-glucosaminyl 1-phosphate + UMP + 2 H(+)</text>
        <dbReference type="Rhea" id="RHEA:25213"/>
        <dbReference type="ChEBI" id="CHEBI:15377"/>
        <dbReference type="ChEBI" id="CHEBI:15378"/>
        <dbReference type="ChEBI" id="CHEBI:57865"/>
        <dbReference type="ChEBI" id="CHEBI:57957"/>
        <dbReference type="ChEBI" id="CHEBI:78847"/>
        <dbReference type="EC" id="3.6.1.54"/>
    </reaction>
</comment>
<keyword evidence="4 10" id="KW-0441">Lipid A biosynthesis</keyword>
<feature type="binding site" evidence="10">
    <location>
        <position position="114"/>
    </location>
    <ligand>
        <name>Mn(2+)</name>
        <dbReference type="ChEBI" id="CHEBI:29035"/>
        <label>2</label>
    </ligand>
</feature>